<feature type="compositionally biased region" description="Acidic residues" evidence="1">
    <location>
        <begin position="58"/>
        <end position="72"/>
    </location>
</feature>
<name>R7TKT3_CAPTE</name>
<dbReference type="STRING" id="283909.R7TKT3"/>
<dbReference type="PANTHER" id="PTHR13138">
    <property type="entry name" value="PROTEIN LIN1"/>
    <property type="match status" value="1"/>
</dbReference>
<dbReference type="FunFam" id="3.30.1490.40:FF:000005">
    <property type="entry name" value="CD2 antigen cytoplasmic tail-binding protein 2"/>
    <property type="match status" value="1"/>
</dbReference>
<dbReference type="EMBL" id="AMQN01002919">
    <property type="status" value="NOT_ANNOTATED_CDS"/>
    <property type="molecule type" value="Genomic_DNA"/>
</dbReference>
<organism evidence="3">
    <name type="scientific">Capitella teleta</name>
    <name type="common">Polychaete worm</name>
    <dbReference type="NCBI Taxonomy" id="283909"/>
    <lineage>
        <taxon>Eukaryota</taxon>
        <taxon>Metazoa</taxon>
        <taxon>Spiralia</taxon>
        <taxon>Lophotrochozoa</taxon>
        <taxon>Annelida</taxon>
        <taxon>Polychaeta</taxon>
        <taxon>Sedentaria</taxon>
        <taxon>Scolecida</taxon>
        <taxon>Capitellidae</taxon>
        <taxon>Capitella</taxon>
    </lineage>
</organism>
<dbReference type="SUPFAM" id="SSF55277">
    <property type="entry name" value="GYF domain"/>
    <property type="match status" value="1"/>
</dbReference>
<evidence type="ECO:0000259" key="2">
    <source>
        <dbReference type="PROSITE" id="PS50829"/>
    </source>
</evidence>
<proteinExistence type="predicted"/>
<dbReference type="Proteomes" id="UP000014760">
    <property type="component" value="Unassembled WGS sequence"/>
</dbReference>
<feature type="region of interest" description="Disordered" evidence="1">
    <location>
        <begin position="163"/>
        <end position="196"/>
    </location>
</feature>
<dbReference type="Gene3D" id="3.30.1490.40">
    <property type="match status" value="1"/>
</dbReference>
<dbReference type="OMA" id="GENTNFY"/>
<feature type="compositionally biased region" description="Basic and acidic residues" evidence="1">
    <location>
        <begin position="256"/>
        <end position="279"/>
    </location>
</feature>
<reference evidence="5" key="1">
    <citation type="submission" date="2012-12" db="EMBL/GenBank/DDBJ databases">
        <authorList>
            <person name="Hellsten U."/>
            <person name="Grimwood J."/>
            <person name="Chapman J.A."/>
            <person name="Shapiro H."/>
            <person name="Aerts A."/>
            <person name="Otillar R.P."/>
            <person name="Terry A.Y."/>
            <person name="Boore J.L."/>
            <person name="Simakov O."/>
            <person name="Marletaz F."/>
            <person name="Cho S.-J."/>
            <person name="Edsinger-Gonzales E."/>
            <person name="Havlak P."/>
            <person name="Kuo D.-H."/>
            <person name="Larsson T."/>
            <person name="Lv J."/>
            <person name="Arendt D."/>
            <person name="Savage R."/>
            <person name="Osoegawa K."/>
            <person name="de Jong P."/>
            <person name="Lindberg D.R."/>
            <person name="Seaver E.C."/>
            <person name="Weisblat D.A."/>
            <person name="Putnam N.H."/>
            <person name="Grigoriev I.V."/>
            <person name="Rokhsar D.S."/>
        </authorList>
    </citation>
    <scope>NUCLEOTIDE SEQUENCE</scope>
    <source>
        <strain evidence="5">I ESC-2004</strain>
    </source>
</reference>
<keyword evidence="5" id="KW-1185">Reference proteome</keyword>
<evidence type="ECO:0000313" key="5">
    <source>
        <dbReference type="Proteomes" id="UP000014760"/>
    </source>
</evidence>
<feature type="region of interest" description="Disordered" evidence="1">
    <location>
        <begin position="251"/>
        <end position="285"/>
    </location>
</feature>
<dbReference type="CDD" id="cd00072">
    <property type="entry name" value="GYF"/>
    <property type="match status" value="1"/>
</dbReference>
<dbReference type="PROSITE" id="PS50829">
    <property type="entry name" value="GYF"/>
    <property type="match status" value="1"/>
</dbReference>
<dbReference type="EMBL" id="KB310391">
    <property type="protein sequence ID" value="ELT91715.1"/>
    <property type="molecule type" value="Genomic_DNA"/>
</dbReference>
<gene>
    <name evidence="3" type="ORF">CAPTEDRAFT_148353</name>
</gene>
<sequence length="349" mass="40610">MSKRKVQFKDDSLTEDLEKVLKESEGGPKAEVVPSRFKDKHSLDSDEEDQPDKYNVLDTDDIEGQEDGGVDIEEGIRFTPFNMEEEMEEGHFDSEGTYIFTKEKEIRDNWMDNIDWVKVKQNDAPKEDSESGEEESLDEIAFYKQMVELMQPGENVNKALKRLGGSKKMSSAERWKAKKQKIEKSLEEQEKEKKDKEKLLQLTELANKLLQQGHYEIYQHTYEKLNFKIKAEEEKKKPVSTEGMDVDDALDMFADNIDHKGDGEEEKKEEKKEEKEAGKSDGASASDEIKWEYKWEDKEDDELHGPFTSAQMLEWQEAGFFKDGVLVRKVDAVDTKFYTSKRIDFDLYT</sequence>
<evidence type="ECO:0000313" key="4">
    <source>
        <dbReference type="EnsemblMetazoa" id="CapteP148353"/>
    </source>
</evidence>
<dbReference type="OrthoDB" id="331341at2759"/>
<feature type="region of interest" description="Disordered" evidence="1">
    <location>
        <begin position="20"/>
        <end position="72"/>
    </location>
</feature>
<dbReference type="PANTHER" id="PTHR13138:SF3">
    <property type="entry name" value="CD2 ANTIGEN CYTOPLASMIC TAIL-BINDING PROTEIN 2"/>
    <property type="match status" value="1"/>
</dbReference>
<dbReference type="FunCoup" id="R7TKT3">
    <property type="interactions" value="1608"/>
</dbReference>
<feature type="domain" description="GYF" evidence="2">
    <location>
        <begin position="288"/>
        <end position="346"/>
    </location>
</feature>
<dbReference type="HOGENOM" id="CLU_062973_0_0_1"/>
<dbReference type="Pfam" id="PF02213">
    <property type="entry name" value="GYF"/>
    <property type="match status" value="1"/>
</dbReference>
<dbReference type="InterPro" id="IPR039905">
    <property type="entry name" value="CD2BP2/Lin1"/>
</dbReference>
<dbReference type="InterPro" id="IPR003169">
    <property type="entry name" value="GYF"/>
</dbReference>
<reference evidence="4" key="3">
    <citation type="submission" date="2015-06" db="UniProtKB">
        <authorList>
            <consortium name="EnsemblMetazoa"/>
        </authorList>
    </citation>
    <scope>IDENTIFICATION</scope>
</reference>
<reference evidence="3 5" key="2">
    <citation type="journal article" date="2013" name="Nature">
        <title>Insights into bilaterian evolution from three spiralian genomes.</title>
        <authorList>
            <person name="Simakov O."/>
            <person name="Marletaz F."/>
            <person name="Cho S.J."/>
            <person name="Edsinger-Gonzales E."/>
            <person name="Havlak P."/>
            <person name="Hellsten U."/>
            <person name="Kuo D.H."/>
            <person name="Larsson T."/>
            <person name="Lv J."/>
            <person name="Arendt D."/>
            <person name="Savage R."/>
            <person name="Osoegawa K."/>
            <person name="de Jong P."/>
            <person name="Grimwood J."/>
            <person name="Chapman J.A."/>
            <person name="Shapiro H."/>
            <person name="Aerts A."/>
            <person name="Otillar R.P."/>
            <person name="Terry A.Y."/>
            <person name="Boore J.L."/>
            <person name="Grigoriev I.V."/>
            <person name="Lindberg D.R."/>
            <person name="Seaver E.C."/>
            <person name="Weisblat D.A."/>
            <person name="Putnam N.H."/>
            <person name="Rokhsar D.S."/>
        </authorList>
    </citation>
    <scope>NUCLEOTIDE SEQUENCE</scope>
    <source>
        <strain evidence="3 5">I ESC-2004</strain>
    </source>
</reference>
<dbReference type="AlphaFoldDB" id="R7TKT3"/>
<evidence type="ECO:0000256" key="1">
    <source>
        <dbReference type="SAM" id="MobiDB-lite"/>
    </source>
</evidence>
<feature type="compositionally biased region" description="Basic and acidic residues" evidence="1">
    <location>
        <begin position="170"/>
        <end position="196"/>
    </location>
</feature>
<protein>
    <recommendedName>
        <fullName evidence="2">GYF domain-containing protein</fullName>
    </recommendedName>
</protein>
<dbReference type="InterPro" id="IPR035445">
    <property type="entry name" value="GYF-like_dom_sf"/>
</dbReference>
<dbReference type="EnsemblMetazoa" id="CapteT148353">
    <property type="protein sequence ID" value="CapteP148353"/>
    <property type="gene ID" value="CapteG148353"/>
</dbReference>
<accession>R7TKT3</accession>
<dbReference type="GO" id="GO:0005682">
    <property type="term" value="C:U5 snRNP"/>
    <property type="evidence" value="ECO:0007669"/>
    <property type="project" value="InterPro"/>
</dbReference>
<evidence type="ECO:0000313" key="3">
    <source>
        <dbReference type="EMBL" id="ELT91715.1"/>
    </source>
</evidence>
<dbReference type="SMART" id="SM00444">
    <property type="entry name" value="GYF"/>
    <property type="match status" value="1"/>
</dbReference>